<evidence type="ECO:0000313" key="1">
    <source>
        <dbReference type="EMBL" id="AAZ25732.1"/>
    </source>
</evidence>
<dbReference type="AlphaFoldDB" id="Q481Q3"/>
<protein>
    <submittedName>
        <fullName evidence="1">Putative lipoprotein</fullName>
    </submittedName>
</protein>
<evidence type="ECO:0000313" key="2">
    <source>
        <dbReference type="Proteomes" id="UP000000547"/>
    </source>
</evidence>
<organism evidence="1 2">
    <name type="scientific">Colwellia psychrerythraea (strain 34H / ATCC BAA-681)</name>
    <name type="common">Vibrio psychroerythus</name>
    <dbReference type="NCBI Taxonomy" id="167879"/>
    <lineage>
        <taxon>Bacteria</taxon>
        <taxon>Pseudomonadati</taxon>
        <taxon>Pseudomonadota</taxon>
        <taxon>Gammaproteobacteria</taxon>
        <taxon>Alteromonadales</taxon>
        <taxon>Colwelliaceae</taxon>
        <taxon>Colwellia</taxon>
    </lineage>
</organism>
<dbReference type="EMBL" id="CP000083">
    <property type="protein sequence ID" value="AAZ25732.1"/>
    <property type="molecule type" value="Genomic_DNA"/>
</dbReference>
<dbReference type="InterPro" id="IPR021952">
    <property type="entry name" value="Flpp3-like"/>
</dbReference>
<dbReference type="RefSeq" id="WP_011043310.1">
    <property type="nucleotide sequence ID" value="NC_003910.7"/>
</dbReference>
<sequence>MNKILMVLLVVLSVSGCAGLGVATVGAVMYYKSQNHEVASVDIEAPSENIYRAVLKRVEGNSSIVIINKDDSAMLLDLRQNGNDGSIKVTALNAKVSQLTITSGLTSDNESTPLMAVLKICKDLNVECKQSQ</sequence>
<accession>Q481Q3</accession>
<dbReference type="Pfam" id="PF12092">
    <property type="entry name" value="DUF3568"/>
    <property type="match status" value="1"/>
</dbReference>
<proteinExistence type="predicted"/>
<dbReference type="KEGG" id="cps:CPS_2500"/>
<dbReference type="Proteomes" id="UP000000547">
    <property type="component" value="Chromosome"/>
</dbReference>
<dbReference type="HOGENOM" id="CLU_1990127_0_0_6"/>
<keyword evidence="1" id="KW-0449">Lipoprotein</keyword>
<name>Q481Q3_COLP3</name>
<reference evidence="1" key="1">
    <citation type="journal article" date="2005" name="Proc. Natl. Acad. Sci. U.S.A.">
        <title>The psychrophilic lifestyle as revealed by the genome sequence of Colwellia psychrerythraea 34H through genomic and proteomic analyses.</title>
        <authorList>
            <person name="Methe B.A."/>
            <person name="Nelson K.E."/>
            <person name="Deming J.W."/>
            <person name="Momen B."/>
            <person name="Melamud E."/>
            <person name="Zhang X."/>
            <person name="Moult J."/>
            <person name="Madupu R."/>
            <person name="Nelson W.C."/>
            <person name="Dodson R.J."/>
            <person name="Brinkac L.M."/>
            <person name="Daugherty S.C."/>
            <person name="Durkin A.S."/>
            <person name="DeBoy R.T."/>
            <person name="Kolonay J.F."/>
            <person name="Sullivan S.A."/>
            <person name="Zhou L."/>
            <person name="Davidsen T.M."/>
            <person name="Wu M."/>
            <person name="Huston A.L."/>
            <person name="Lewis M."/>
            <person name="Weaver B."/>
            <person name="Weidman J.F."/>
            <person name="Khouri H."/>
            <person name="Utterback T.R."/>
            <person name="Feldblyum T.V."/>
            <person name="Fraser C.M."/>
        </authorList>
    </citation>
    <scope>NUCLEOTIDE SEQUENCE [LARGE SCALE GENOMIC DNA]</scope>
    <source>
        <strain evidence="1">34H</strain>
    </source>
</reference>
<gene>
    <name evidence="1" type="ordered locus">CPS_2500</name>
</gene>
<dbReference type="PROSITE" id="PS51257">
    <property type="entry name" value="PROKAR_LIPOPROTEIN"/>
    <property type="match status" value="1"/>
</dbReference>